<accession>A0A7X2H4J3</accession>
<dbReference type="InterPro" id="IPR027417">
    <property type="entry name" value="P-loop_NTPase"/>
</dbReference>
<comment type="caution">
    <text evidence="1">The sequence shown here is derived from an EMBL/GenBank/DDBJ whole genome shotgun (WGS) entry which is preliminary data.</text>
</comment>
<dbReference type="RefSeq" id="WP_154118481.1">
    <property type="nucleotide sequence ID" value="NZ_WJXB01000003.1"/>
</dbReference>
<evidence type="ECO:0000313" key="1">
    <source>
        <dbReference type="EMBL" id="MRN53461.1"/>
    </source>
</evidence>
<dbReference type="NCBIfam" id="NF005994">
    <property type="entry name" value="PRK08118.1"/>
    <property type="match status" value="1"/>
</dbReference>
<gene>
    <name evidence="1" type="ORF">GJB61_10695</name>
</gene>
<dbReference type="AlphaFoldDB" id="A0A7X2H4J3"/>
<dbReference type="EMBL" id="WJXB01000003">
    <property type="protein sequence ID" value="MRN53461.1"/>
    <property type="molecule type" value="Genomic_DNA"/>
</dbReference>
<dbReference type="SUPFAM" id="SSF52540">
    <property type="entry name" value="P-loop containing nucleoside triphosphate hydrolases"/>
    <property type="match status" value="1"/>
</dbReference>
<dbReference type="PANTHER" id="PTHR37816">
    <property type="entry name" value="YALI0E33011P"/>
    <property type="match status" value="1"/>
</dbReference>
<dbReference type="PANTHER" id="PTHR37816:SF3">
    <property type="entry name" value="MODULATES DNA TOPOLOGY"/>
    <property type="match status" value="1"/>
</dbReference>
<organism evidence="1 2">
    <name type="scientific">Paenibacillus monticola</name>
    <dbReference type="NCBI Taxonomy" id="2666075"/>
    <lineage>
        <taxon>Bacteria</taxon>
        <taxon>Bacillati</taxon>
        <taxon>Bacillota</taxon>
        <taxon>Bacilli</taxon>
        <taxon>Bacillales</taxon>
        <taxon>Paenibacillaceae</taxon>
        <taxon>Paenibacillus</taxon>
    </lineage>
</organism>
<dbReference type="Proteomes" id="UP000463051">
    <property type="component" value="Unassembled WGS sequence"/>
</dbReference>
<proteinExistence type="predicted"/>
<keyword evidence="2" id="KW-1185">Reference proteome</keyword>
<reference evidence="1 2" key="1">
    <citation type="submission" date="2019-11" db="EMBL/GenBank/DDBJ databases">
        <title>Paenibacillus monticola sp. nov., a novel PGPR strain isolated from mountain sample in China.</title>
        <authorList>
            <person name="Zhao Q."/>
            <person name="Li H.-P."/>
            <person name="Zhang J.-L."/>
        </authorList>
    </citation>
    <scope>NUCLEOTIDE SEQUENCE [LARGE SCALE GENOMIC DNA]</scope>
    <source>
        <strain evidence="1 2">LC-T2</strain>
    </source>
</reference>
<dbReference type="Gene3D" id="3.40.50.300">
    <property type="entry name" value="P-loop containing nucleotide triphosphate hydrolases"/>
    <property type="match status" value="1"/>
</dbReference>
<protein>
    <submittedName>
        <fullName evidence="1">DNA topology modulation protein</fullName>
    </submittedName>
</protein>
<name>A0A7X2H4J3_9BACL</name>
<sequence>MQRILIIGSAGAGKSTLSKKLGAILHIPVIHLDKYYWKPDWVASESREWEQFVEEQTAQETWIMDGNYSRTLKMRLEKADAVIFLDMPRVLCIYRVIKRRIQYNGLTRPDMNEGCQEQLDWEFIRWIWNFKKRSRSKIVSVLSEADEEKQVIILDSRTKIRMFLEQLSLQEI</sequence>
<evidence type="ECO:0000313" key="2">
    <source>
        <dbReference type="Proteomes" id="UP000463051"/>
    </source>
</evidence>
<dbReference type="InterPro" id="IPR052922">
    <property type="entry name" value="Cytidylate_Kinase-2"/>
</dbReference>